<keyword evidence="1" id="KW-1185">Reference proteome</keyword>
<dbReference type="Proteomes" id="UP000887565">
    <property type="component" value="Unplaced"/>
</dbReference>
<protein>
    <submittedName>
        <fullName evidence="2">Uncharacterized protein</fullName>
    </submittedName>
</protein>
<evidence type="ECO:0000313" key="2">
    <source>
        <dbReference type="WBParaSite" id="nRc.2.0.1.t07279-RA"/>
    </source>
</evidence>
<dbReference type="AlphaFoldDB" id="A0A915I0Q3"/>
<dbReference type="WBParaSite" id="nRc.2.0.1.t07279-RA">
    <property type="protein sequence ID" value="nRc.2.0.1.t07279-RA"/>
    <property type="gene ID" value="nRc.2.0.1.g07279"/>
</dbReference>
<sequence>MLMISMVTILNGWVSWIGNKGTAHAKDRLNIGMCQEMGTDDTLIITIIIEDDAFDHMFSKSVLHALAAGPEFFGPWRVCSGGGNLGNSPYYDGGQIGVKRRLGPSLWHGNRCGLVHQDGLLRSTDFRFHGIKDAAGFGDAHQPDKE</sequence>
<name>A0A915I0Q3_ROMCU</name>
<accession>A0A915I0Q3</accession>
<reference evidence="2" key="1">
    <citation type="submission" date="2022-11" db="UniProtKB">
        <authorList>
            <consortium name="WormBaseParasite"/>
        </authorList>
    </citation>
    <scope>IDENTIFICATION</scope>
</reference>
<organism evidence="1 2">
    <name type="scientific">Romanomermis culicivorax</name>
    <name type="common">Nematode worm</name>
    <dbReference type="NCBI Taxonomy" id="13658"/>
    <lineage>
        <taxon>Eukaryota</taxon>
        <taxon>Metazoa</taxon>
        <taxon>Ecdysozoa</taxon>
        <taxon>Nematoda</taxon>
        <taxon>Enoplea</taxon>
        <taxon>Dorylaimia</taxon>
        <taxon>Mermithida</taxon>
        <taxon>Mermithoidea</taxon>
        <taxon>Mermithidae</taxon>
        <taxon>Romanomermis</taxon>
    </lineage>
</organism>
<proteinExistence type="predicted"/>
<evidence type="ECO:0000313" key="1">
    <source>
        <dbReference type="Proteomes" id="UP000887565"/>
    </source>
</evidence>